<dbReference type="AlphaFoldDB" id="A0A2I2G2P7"/>
<feature type="transmembrane region" description="Helical" evidence="11">
    <location>
        <begin position="155"/>
        <end position="173"/>
    </location>
</feature>
<organism evidence="13 14">
    <name type="scientific">Aspergillus steynii IBT 23096</name>
    <dbReference type="NCBI Taxonomy" id="1392250"/>
    <lineage>
        <taxon>Eukaryota</taxon>
        <taxon>Fungi</taxon>
        <taxon>Dikarya</taxon>
        <taxon>Ascomycota</taxon>
        <taxon>Pezizomycotina</taxon>
        <taxon>Eurotiomycetes</taxon>
        <taxon>Eurotiomycetidae</taxon>
        <taxon>Eurotiales</taxon>
        <taxon>Aspergillaceae</taxon>
        <taxon>Aspergillus</taxon>
        <taxon>Aspergillus subgen. Circumdati</taxon>
    </lineage>
</organism>
<reference evidence="13 14" key="1">
    <citation type="submission" date="2016-12" db="EMBL/GenBank/DDBJ databases">
        <title>The genomes of Aspergillus section Nigri reveals drivers in fungal speciation.</title>
        <authorList>
            <consortium name="DOE Joint Genome Institute"/>
            <person name="Vesth T.C."/>
            <person name="Nybo J."/>
            <person name="Theobald S."/>
            <person name="Brandl J."/>
            <person name="Frisvad J.C."/>
            <person name="Nielsen K.F."/>
            <person name="Lyhne E.K."/>
            <person name="Kogle M.E."/>
            <person name="Kuo A."/>
            <person name="Riley R."/>
            <person name="Clum A."/>
            <person name="Nolan M."/>
            <person name="Lipzen A."/>
            <person name="Salamov A."/>
            <person name="Henrissat B."/>
            <person name="Wiebenga A."/>
            <person name="De Vries R.P."/>
            <person name="Grigoriev I.V."/>
            <person name="Mortensen U.H."/>
            <person name="Andersen M.R."/>
            <person name="Baker S.E."/>
        </authorList>
    </citation>
    <scope>NUCLEOTIDE SEQUENCE [LARGE SCALE GENOMIC DNA]</scope>
    <source>
        <strain evidence="13 14">IBT 23096</strain>
    </source>
</reference>
<dbReference type="PANTHER" id="PTHR12560:SF11">
    <property type="entry name" value="CERAMIDE SYNTHASE LAC1-RELATED"/>
    <property type="match status" value="1"/>
</dbReference>
<evidence type="ECO:0000256" key="7">
    <source>
        <dbReference type="ARBA" id="ARBA00023136"/>
    </source>
</evidence>
<comment type="caution">
    <text evidence="13">The sequence shown here is derived from an EMBL/GenBank/DDBJ whole genome shotgun (WGS) entry which is preliminary data.</text>
</comment>
<dbReference type="Proteomes" id="UP000234275">
    <property type="component" value="Unassembled WGS sequence"/>
</dbReference>
<evidence type="ECO:0000256" key="3">
    <source>
        <dbReference type="ARBA" id="ARBA00022679"/>
    </source>
</evidence>
<evidence type="ECO:0000313" key="13">
    <source>
        <dbReference type="EMBL" id="PLB47145.1"/>
    </source>
</evidence>
<feature type="domain" description="TLC" evidence="12">
    <location>
        <begin position="146"/>
        <end position="380"/>
    </location>
</feature>
<dbReference type="VEuPathDB" id="FungiDB:P170DRAFT_412787"/>
<evidence type="ECO:0000256" key="2">
    <source>
        <dbReference type="ARBA" id="ARBA00009808"/>
    </source>
</evidence>
<feature type="transmembrane region" description="Helical" evidence="11">
    <location>
        <begin position="351"/>
        <end position="372"/>
    </location>
</feature>
<feature type="non-terminal residue" evidence="13">
    <location>
        <position position="1"/>
    </location>
</feature>
<feature type="transmembrane region" description="Helical" evidence="11">
    <location>
        <begin position="296"/>
        <end position="313"/>
    </location>
</feature>
<protein>
    <submittedName>
        <fullName evidence="13">Longevity assurance proteins LAG1/LAC1</fullName>
    </submittedName>
</protein>
<evidence type="ECO:0000256" key="6">
    <source>
        <dbReference type="ARBA" id="ARBA00022989"/>
    </source>
</evidence>
<name>A0A2I2G2P7_9EURO</name>
<comment type="similarity">
    <text evidence="2">Belongs to the sphingosine N-acyltransferase family.</text>
</comment>
<dbReference type="GeneID" id="36554642"/>
<keyword evidence="6 11" id="KW-1133">Transmembrane helix</keyword>
<sequence length="393" mass="44794">MAKAHAVTNDLSRSKATKRPHPQLSQQFSPFRLIQPNLRKWKETSLQHTWLSPLLLCLAALSLYLLNPTANNPLHACLFLSYAGPDNAREQSESILSWNSRAQYAKGPADILFVSFYALVFTFAREFLVSYLLPALARRAGIASPGKQGRFSEQLYTALYTLVSSIFGIYLLMDTEILSFSSQSPSTWSLSVLGNMHLNTEIMYQHYPHLVHSPLFKAFYLLQASFWAQQMLVLVLGLEAPRKDFRALVTHHFVTVGLIALSWRFHFTYLGVVIFVTHDASDFFLATSKLLNYLDNPLQAPYFAVFALVWIQTRHVMNLRALYSILTDFETAGPWGLHWARQEYKCRISQVITFGLLAALQGLNLFWLFWILKTAWGFLVSGGVVKDDREEDD</sequence>
<evidence type="ECO:0000256" key="8">
    <source>
        <dbReference type="ARBA" id="ARBA00023180"/>
    </source>
</evidence>
<feature type="transmembrane region" description="Helical" evidence="11">
    <location>
        <begin position="218"/>
        <end position="240"/>
    </location>
</feature>
<dbReference type="EMBL" id="MSFO01000006">
    <property type="protein sequence ID" value="PLB47145.1"/>
    <property type="molecule type" value="Genomic_DNA"/>
</dbReference>
<keyword evidence="4 9" id="KW-0812">Transmembrane</keyword>
<evidence type="ECO:0000256" key="4">
    <source>
        <dbReference type="ARBA" id="ARBA00022692"/>
    </source>
</evidence>
<dbReference type="GO" id="GO:0046513">
    <property type="term" value="P:ceramide biosynthetic process"/>
    <property type="evidence" value="ECO:0007669"/>
    <property type="project" value="InterPro"/>
</dbReference>
<comment type="subcellular location">
    <subcellularLocation>
        <location evidence="1">Endoplasmic reticulum membrane</location>
        <topology evidence="1">Multi-pass membrane protein</topology>
    </subcellularLocation>
</comment>
<feature type="region of interest" description="Disordered" evidence="10">
    <location>
        <begin position="1"/>
        <end position="23"/>
    </location>
</feature>
<feature type="transmembrane region" description="Helical" evidence="11">
    <location>
        <begin position="111"/>
        <end position="134"/>
    </location>
</feature>
<keyword evidence="5" id="KW-0256">Endoplasmic reticulum</keyword>
<gene>
    <name evidence="13" type="ORF">P170DRAFT_412787</name>
</gene>
<keyword evidence="3" id="KW-0808">Transferase</keyword>
<evidence type="ECO:0000256" key="11">
    <source>
        <dbReference type="SAM" id="Phobius"/>
    </source>
</evidence>
<evidence type="ECO:0000256" key="1">
    <source>
        <dbReference type="ARBA" id="ARBA00004477"/>
    </source>
</evidence>
<dbReference type="PROSITE" id="PS50922">
    <property type="entry name" value="TLC"/>
    <property type="match status" value="1"/>
</dbReference>
<dbReference type="Pfam" id="PF03798">
    <property type="entry name" value="TRAM_LAG1_CLN8"/>
    <property type="match status" value="1"/>
</dbReference>
<evidence type="ECO:0000259" key="12">
    <source>
        <dbReference type="PROSITE" id="PS50922"/>
    </source>
</evidence>
<dbReference type="PANTHER" id="PTHR12560">
    <property type="entry name" value="LONGEVITY ASSURANCE FACTOR 1 LAG1"/>
    <property type="match status" value="1"/>
</dbReference>
<dbReference type="OrthoDB" id="3053196at2759"/>
<evidence type="ECO:0000313" key="14">
    <source>
        <dbReference type="Proteomes" id="UP000234275"/>
    </source>
</evidence>
<feature type="transmembrane region" description="Helical" evidence="11">
    <location>
        <begin position="252"/>
        <end position="276"/>
    </location>
</feature>
<keyword evidence="8" id="KW-0325">Glycoprotein</keyword>
<proteinExistence type="inferred from homology"/>
<evidence type="ECO:0000256" key="9">
    <source>
        <dbReference type="PROSITE-ProRule" id="PRU00205"/>
    </source>
</evidence>
<evidence type="ECO:0000256" key="10">
    <source>
        <dbReference type="SAM" id="MobiDB-lite"/>
    </source>
</evidence>
<dbReference type="InterPro" id="IPR006634">
    <property type="entry name" value="TLC-dom"/>
</dbReference>
<evidence type="ECO:0000256" key="5">
    <source>
        <dbReference type="ARBA" id="ARBA00022824"/>
    </source>
</evidence>
<dbReference type="STRING" id="1392250.A0A2I2G2P7"/>
<accession>A0A2I2G2P7</accession>
<dbReference type="RefSeq" id="XP_024702447.1">
    <property type="nucleotide sequence ID" value="XM_024846943.1"/>
</dbReference>
<dbReference type="InterPro" id="IPR016439">
    <property type="entry name" value="Lag1/Lac1-like"/>
</dbReference>
<dbReference type="PIRSF" id="PIRSF005225">
    <property type="entry name" value="LAG1_LAC1"/>
    <property type="match status" value="1"/>
</dbReference>
<keyword evidence="14" id="KW-1185">Reference proteome</keyword>
<dbReference type="GO" id="GO:0050291">
    <property type="term" value="F:sphingosine N-acyltransferase activity"/>
    <property type="evidence" value="ECO:0007669"/>
    <property type="project" value="InterPro"/>
</dbReference>
<dbReference type="GO" id="GO:0005789">
    <property type="term" value="C:endoplasmic reticulum membrane"/>
    <property type="evidence" value="ECO:0007669"/>
    <property type="project" value="UniProtKB-SubCell"/>
</dbReference>
<dbReference type="SMART" id="SM00724">
    <property type="entry name" value="TLC"/>
    <property type="match status" value="1"/>
</dbReference>
<keyword evidence="7 9" id="KW-0472">Membrane</keyword>
<feature type="transmembrane region" description="Helical" evidence="11">
    <location>
        <begin position="49"/>
        <end position="66"/>
    </location>
</feature>